<accession>A0A0B7IB25</accession>
<dbReference type="RefSeq" id="WP_041985082.1">
    <property type="nucleotide sequence ID" value="NZ_JBIUQU010000001.1"/>
</dbReference>
<dbReference type="EMBL" id="CDOK01000064">
    <property type="protein sequence ID" value="CEN47929.1"/>
    <property type="molecule type" value="Genomic_DNA"/>
</dbReference>
<proteinExistence type="predicted"/>
<gene>
    <name evidence="1" type="ORF">CCAN11_1560007</name>
</gene>
<evidence type="ECO:0000313" key="2">
    <source>
        <dbReference type="Proteomes" id="UP000039370"/>
    </source>
</evidence>
<organism evidence="1 2">
    <name type="scientific">Capnocytophaga canimorsus</name>
    <dbReference type="NCBI Taxonomy" id="28188"/>
    <lineage>
        <taxon>Bacteria</taxon>
        <taxon>Pseudomonadati</taxon>
        <taxon>Bacteroidota</taxon>
        <taxon>Flavobacteriia</taxon>
        <taxon>Flavobacteriales</taxon>
        <taxon>Flavobacteriaceae</taxon>
        <taxon>Capnocytophaga</taxon>
    </lineage>
</organism>
<dbReference type="Proteomes" id="UP000039370">
    <property type="component" value="Unassembled WGS sequence"/>
</dbReference>
<evidence type="ECO:0000313" key="1">
    <source>
        <dbReference type="EMBL" id="CEN47929.1"/>
    </source>
</evidence>
<reference evidence="2" key="1">
    <citation type="submission" date="2015-01" db="EMBL/GenBank/DDBJ databases">
        <authorList>
            <person name="MANFREDI Pablo"/>
        </authorList>
    </citation>
    <scope>NUCLEOTIDE SEQUENCE [LARGE SCALE GENOMIC DNA]</scope>
    <source>
        <strain evidence="2">Cc11</strain>
    </source>
</reference>
<dbReference type="AlphaFoldDB" id="A0A0B7IB25"/>
<name>A0A0B7IB25_9FLAO</name>
<sequence length="62" mass="7535">MSQGFWAKNDFSLNKEMPKSEIPTSRKRIYVDCKPTEFKINTDWLIVYLYMKEFIFHLNILD</sequence>
<protein>
    <submittedName>
        <fullName evidence="1">Uncharacterized protein</fullName>
    </submittedName>
</protein>